<sequence length="137" mass="15458">MASADRVLVQQTTNQHTLISRVAAELKFTVHDLDDERLLKVWNDCEEHVKKIHWVADCLWAVNVDYLQDQVLKAVYSQVRKYFAFAFAYFPPSPALPFACFHLLTSPVHNAAIKAAPLDLGPPPKIFGSPFSHGILE</sequence>
<name>A0AAW0Q970_9PEZI</name>
<evidence type="ECO:0000313" key="1">
    <source>
        <dbReference type="EMBL" id="KAK8096292.1"/>
    </source>
</evidence>
<evidence type="ECO:0000313" key="2">
    <source>
        <dbReference type="Proteomes" id="UP001392437"/>
    </source>
</evidence>
<proteinExistence type="predicted"/>
<accession>A0AAW0Q970</accession>
<organism evidence="1 2">
    <name type="scientific">Apiospora kogelbergensis</name>
    <dbReference type="NCBI Taxonomy" id="1337665"/>
    <lineage>
        <taxon>Eukaryota</taxon>
        <taxon>Fungi</taxon>
        <taxon>Dikarya</taxon>
        <taxon>Ascomycota</taxon>
        <taxon>Pezizomycotina</taxon>
        <taxon>Sordariomycetes</taxon>
        <taxon>Xylariomycetidae</taxon>
        <taxon>Amphisphaeriales</taxon>
        <taxon>Apiosporaceae</taxon>
        <taxon>Apiospora</taxon>
    </lineage>
</organism>
<dbReference type="Proteomes" id="UP001392437">
    <property type="component" value="Unassembled WGS sequence"/>
</dbReference>
<dbReference type="EMBL" id="JAQQWP010000011">
    <property type="protein sequence ID" value="KAK8096292.1"/>
    <property type="molecule type" value="Genomic_DNA"/>
</dbReference>
<keyword evidence="2" id="KW-1185">Reference proteome</keyword>
<dbReference type="AlphaFoldDB" id="A0AAW0Q970"/>
<gene>
    <name evidence="1" type="ORF">PG999_014314</name>
</gene>
<reference evidence="1 2" key="1">
    <citation type="submission" date="2023-01" db="EMBL/GenBank/DDBJ databases">
        <title>Analysis of 21 Apiospora genomes using comparative genomics revels a genus with tremendous synthesis potential of carbohydrate active enzymes and secondary metabolites.</title>
        <authorList>
            <person name="Sorensen T."/>
        </authorList>
    </citation>
    <scope>NUCLEOTIDE SEQUENCE [LARGE SCALE GENOMIC DNA]</scope>
    <source>
        <strain evidence="1 2">CBS 117206</strain>
    </source>
</reference>
<protein>
    <submittedName>
        <fullName evidence="1">Uncharacterized protein</fullName>
    </submittedName>
</protein>
<comment type="caution">
    <text evidence="1">The sequence shown here is derived from an EMBL/GenBank/DDBJ whole genome shotgun (WGS) entry which is preliminary data.</text>
</comment>